<dbReference type="Gene3D" id="3.40.190.10">
    <property type="entry name" value="Periplasmic binding protein-like II"/>
    <property type="match status" value="2"/>
</dbReference>
<sequence length="451" mass="47989">MMRKSRLGQETLQTSLSRRGFLVMGAGGTAAFLAGCGGGEGLGSGASKEGVGGFTGGKYTGPAVTLDYWNGFTGGDGPTMDALVKKYNSSPAKVTVKQTTIEWADFYQKLPAAAQAGKGPHFGAMHLDQIATNAARQVIVPIDDVASELGLSAGDFAPAVWQPAVYGGSRYGIPFDVHCLAMYWNQEHFDKAGISSPPTDAASFDEACQKLQQAGYKTPFWMPNQWPAHLMFLSLLWQHGGEPYAADGSAATFDDQAGVAALTWMTDQINKGYSPPNVDIDAQYLAFKNGETSITWDGIWQINDLKAGEMDFGIAPIPTIGDQPAVWANSHNFFVTALGAEDQNAANASKAFISWISKQSAEWAGAAMIPARNSARKEPAYTKSPQYALNDYLGNLHFLPAVPGLGDVQIQTLEPALNEAILGKTPPDEALSTAASNATELMKANLEKYGA</sequence>
<keyword evidence="1" id="KW-0812">Transmembrane</keyword>
<evidence type="ECO:0008006" key="3">
    <source>
        <dbReference type="Google" id="ProtNLM"/>
    </source>
</evidence>
<proteinExistence type="predicted"/>
<accession>A0A6J4M6D4</accession>
<name>A0A6J4M6D4_9ACTN</name>
<feature type="transmembrane region" description="Helical" evidence="1">
    <location>
        <begin position="21"/>
        <end position="42"/>
    </location>
</feature>
<dbReference type="EMBL" id="CADCUJ010000061">
    <property type="protein sequence ID" value="CAA9351467.1"/>
    <property type="molecule type" value="Genomic_DNA"/>
</dbReference>
<organism evidence="2">
    <name type="scientific">uncultured Nocardioidaceae bacterium</name>
    <dbReference type="NCBI Taxonomy" id="253824"/>
    <lineage>
        <taxon>Bacteria</taxon>
        <taxon>Bacillati</taxon>
        <taxon>Actinomycetota</taxon>
        <taxon>Actinomycetes</taxon>
        <taxon>Propionibacteriales</taxon>
        <taxon>Nocardioidaceae</taxon>
        <taxon>environmental samples</taxon>
    </lineage>
</organism>
<dbReference type="InterPro" id="IPR050490">
    <property type="entry name" value="Bact_solute-bd_prot1"/>
</dbReference>
<dbReference type="Pfam" id="PF13416">
    <property type="entry name" value="SBP_bac_8"/>
    <property type="match status" value="1"/>
</dbReference>
<evidence type="ECO:0000313" key="2">
    <source>
        <dbReference type="EMBL" id="CAA9351467.1"/>
    </source>
</evidence>
<protein>
    <recommendedName>
        <fullName evidence="3">ABC transporter, substrate-binding protein (Cluster 1, maltose/g3p/polyamine/iron)</fullName>
    </recommendedName>
</protein>
<dbReference type="SUPFAM" id="SSF53850">
    <property type="entry name" value="Periplasmic binding protein-like II"/>
    <property type="match status" value="1"/>
</dbReference>
<dbReference type="InterPro" id="IPR006059">
    <property type="entry name" value="SBP"/>
</dbReference>
<gene>
    <name evidence="2" type="ORF">AVDCRST_MAG72-1450</name>
</gene>
<dbReference type="PANTHER" id="PTHR43649:SF12">
    <property type="entry name" value="DIACETYLCHITOBIOSE BINDING PROTEIN DASA"/>
    <property type="match status" value="1"/>
</dbReference>
<reference evidence="2" key="1">
    <citation type="submission" date="2020-02" db="EMBL/GenBank/DDBJ databases">
        <authorList>
            <person name="Meier V. D."/>
        </authorList>
    </citation>
    <scope>NUCLEOTIDE SEQUENCE</scope>
    <source>
        <strain evidence="2">AVDCRST_MAG72</strain>
    </source>
</reference>
<keyword evidence="1" id="KW-0472">Membrane</keyword>
<dbReference type="PANTHER" id="PTHR43649">
    <property type="entry name" value="ARABINOSE-BINDING PROTEIN-RELATED"/>
    <property type="match status" value="1"/>
</dbReference>
<keyword evidence="1" id="KW-1133">Transmembrane helix</keyword>
<dbReference type="CDD" id="cd14748">
    <property type="entry name" value="PBP2_UgpB"/>
    <property type="match status" value="1"/>
</dbReference>
<dbReference type="AlphaFoldDB" id="A0A6J4M6D4"/>
<dbReference type="InterPro" id="IPR006311">
    <property type="entry name" value="TAT_signal"/>
</dbReference>
<evidence type="ECO:0000256" key="1">
    <source>
        <dbReference type="SAM" id="Phobius"/>
    </source>
</evidence>
<dbReference type="PROSITE" id="PS51318">
    <property type="entry name" value="TAT"/>
    <property type="match status" value="1"/>
</dbReference>